<gene>
    <name evidence="2" type="ORF">GGE12_006911</name>
</gene>
<organism evidence="2 3">
    <name type="scientific">Rhizobium mongolense</name>
    <dbReference type="NCBI Taxonomy" id="57676"/>
    <lineage>
        <taxon>Bacteria</taxon>
        <taxon>Pseudomonadati</taxon>
        <taxon>Pseudomonadota</taxon>
        <taxon>Alphaproteobacteria</taxon>
        <taxon>Hyphomicrobiales</taxon>
        <taxon>Rhizobiaceae</taxon>
        <taxon>Rhizobium/Agrobacterium group</taxon>
        <taxon>Rhizobium</taxon>
    </lineage>
</organism>
<dbReference type="EMBL" id="JACIGM010000023">
    <property type="protein sequence ID" value="MBB4279098.1"/>
    <property type="molecule type" value="Genomic_DNA"/>
</dbReference>
<evidence type="ECO:0000313" key="3">
    <source>
        <dbReference type="Proteomes" id="UP000533641"/>
    </source>
</evidence>
<evidence type="ECO:0000313" key="2">
    <source>
        <dbReference type="EMBL" id="MBB4279098.1"/>
    </source>
</evidence>
<protein>
    <submittedName>
        <fullName evidence="2">Uncharacterized protein</fullName>
    </submittedName>
</protein>
<sequence>MVTIDREPPNGKLSPSTMRSLRLHGMVMHRQSTKRSALSKPPTRCSGAEQLKGINTMIVAGNSRIPLLLQSTSRLSGQDTVREAQQGIAGGNLPSVSLDPRYGSKLADALWSMESNGVVLDQKPNRTALHKDEKPDAADEFLKVSDMTPAERIRYFFLKDRELNEDKLVAVSQQDREAIEEQIRKIILERLGLENEDGKSGEDAVTPGPEGDPVPLDATP</sequence>
<dbReference type="RefSeq" id="WP_183930463.1">
    <property type="nucleotide sequence ID" value="NZ_JACIGM010000023.1"/>
</dbReference>
<evidence type="ECO:0000256" key="1">
    <source>
        <dbReference type="SAM" id="MobiDB-lite"/>
    </source>
</evidence>
<proteinExistence type="predicted"/>
<name>A0A7W6WIS5_9HYPH</name>
<accession>A0A7W6WIS5</accession>
<comment type="caution">
    <text evidence="2">The sequence shown here is derived from an EMBL/GenBank/DDBJ whole genome shotgun (WGS) entry which is preliminary data.</text>
</comment>
<dbReference type="Proteomes" id="UP000533641">
    <property type="component" value="Unassembled WGS sequence"/>
</dbReference>
<reference evidence="2 3" key="1">
    <citation type="submission" date="2020-08" db="EMBL/GenBank/DDBJ databases">
        <title>Genomic Encyclopedia of Type Strains, Phase IV (KMG-V): Genome sequencing to study the core and pangenomes of soil and plant-associated prokaryotes.</title>
        <authorList>
            <person name="Whitman W."/>
        </authorList>
    </citation>
    <scope>NUCLEOTIDE SEQUENCE [LARGE SCALE GENOMIC DNA]</scope>
    <source>
        <strain evidence="2 3">SEMIA 402</strain>
    </source>
</reference>
<dbReference type="AlphaFoldDB" id="A0A7W6WIS5"/>
<feature type="region of interest" description="Disordered" evidence="1">
    <location>
        <begin position="194"/>
        <end position="220"/>
    </location>
</feature>